<dbReference type="Proteomes" id="UP000631114">
    <property type="component" value="Unassembled WGS sequence"/>
</dbReference>
<dbReference type="Pfam" id="PF14383">
    <property type="entry name" value="VARLMGL"/>
    <property type="match status" value="1"/>
</dbReference>
<keyword evidence="4" id="KW-1185">Reference proteome</keyword>
<dbReference type="GO" id="GO:0051513">
    <property type="term" value="P:regulation of monopolar cell growth"/>
    <property type="evidence" value="ECO:0007669"/>
    <property type="project" value="InterPro"/>
</dbReference>
<dbReference type="EMBL" id="JADFTS010000005">
    <property type="protein sequence ID" value="KAF9606515.1"/>
    <property type="molecule type" value="Genomic_DNA"/>
</dbReference>
<evidence type="ECO:0000313" key="3">
    <source>
        <dbReference type="EMBL" id="KAF9606515.1"/>
    </source>
</evidence>
<accession>A0A835HT83</accession>
<proteinExistence type="predicted"/>
<evidence type="ECO:0000256" key="1">
    <source>
        <dbReference type="SAM" id="MobiDB-lite"/>
    </source>
</evidence>
<feature type="compositionally biased region" description="Basic and acidic residues" evidence="1">
    <location>
        <begin position="126"/>
        <end position="140"/>
    </location>
</feature>
<name>A0A835HT83_9MAGN</name>
<protein>
    <recommendedName>
        <fullName evidence="2">DUF3741 domain-containing protein</fullName>
    </recommendedName>
</protein>
<dbReference type="PANTHER" id="PTHR31680:SF12">
    <property type="entry name" value="OS11G0587300 PROTEIN"/>
    <property type="match status" value="1"/>
</dbReference>
<reference evidence="3 4" key="1">
    <citation type="submission" date="2020-10" db="EMBL/GenBank/DDBJ databases">
        <title>The Coptis chinensis genome and diversification of protoberbering-type alkaloids.</title>
        <authorList>
            <person name="Wang B."/>
            <person name="Shu S."/>
            <person name="Song C."/>
            <person name="Liu Y."/>
        </authorList>
    </citation>
    <scope>NUCLEOTIDE SEQUENCE [LARGE SCALE GENOMIC DNA]</scope>
    <source>
        <strain evidence="3">HL-2020</strain>
        <tissue evidence="3">Leaf</tissue>
    </source>
</reference>
<feature type="domain" description="DUF3741" evidence="2">
    <location>
        <begin position="102"/>
        <end position="126"/>
    </location>
</feature>
<dbReference type="AlphaFoldDB" id="A0A835HT83"/>
<evidence type="ECO:0000313" key="4">
    <source>
        <dbReference type="Proteomes" id="UP000631114"/>
    </source>
</evidence>
<dbReference type="InterPro" id="IPR033334">
    <property type="entry name" value="LNG1/2"/>
</dbReference>
<feature type="region of interest" description="Disordered" evidence="1">
    <location>
        <begin position="126"/>
        <end position="148"/>
    </location>
</feature>
<comment type="caution">
    <text evidence="3">The sequence shown here is derived from an EMBL/GenBank/DDBJ whole genome shotgun (WGS) entry which is preliminary data.</text>
</comment>
<sequence>MTAGVLQDHKKMEKHIEANGLYGWVFQIFDRHPENTFIPPNASPLPRNYEFKEGLKSTWKFRETPRLSLDSRAIVDAKGSLHPREIRTNAAILSATRCESDSEDDRQRRSPSVVARLMGLDALPESIREPLKKPELRRSEGGGVKRNLKPDQVKIVPISQWKSRKNFFDSEDFFPEPKHTSSLYESPIVVMKSSSKSPGRIGNQSPPSKVSMRRNGDTLPPVRRRQDGGAVSPRLYSNPVSPDRSNEE</sequence>
<gene>
    <name evidence="3" type="ORF">IFM89_025888</name>
</gene>
<organism evidence="3 4">
    <name type="scientific">Coptis chinensis</name>
    <dbReference type="NCBI Taxonomy" id="261450"/>
    <lineage>
        <taxon>Eukaryota</taxon>
        <taxon>Viridiplantae</taxon>
        <taxon>Streptophyta</taxon>
        <taxon>Embryophyta</taxon>
        <taxon>Tracheophyta</taxon>
        <taxon>Spermatophyta</taxon>
        <taxon>Magnoliopsida</taxon>
        <taxon>Ranunculales</taxon>
        <taxon>Ranunculaceae</taxon>
        <taxon>Coptidoideae</taxon>
        <taxon>Coptis</taxon>
    </lineage>
</organism>
<feature type="compositionally biased region" description="Polar residues" evidence="1">
    <location>
        <begin position="193"/>
        <end position="208"/>
    </location>
</feature>
<evidence type="ECO:0000259" key="2">
    <source>
        <dbReference type="Pfam" id="PF14383"/>
    </source>
</evidence>
<feature type="region of interest" description="Disordered" evidence="1">
    <location>
        <begin position="193"/>
        <end position="248"/>
    </location>
</feature>
<dbReference type="InterPro" id="IPR032795">
    <property type="entry name" value="DUF3741-assoc"/>
</dbReference>
<dbReference type="PANTHER" id="PTHR31680">
    <property type="entry name" value="LONGIFOLIA PROTEIN"/>
    <property type="match status" value="1"/>
</dbReference>
<dbReference type="OrthoDB" id="1929599at2759"/>